<dbReference type="Pfam" id="PF00560">
    <property type="entry name" value="LRR_1"/>
    <property type="match status" value="2"/>
</dbReference>
<evidence type="ECO:0000313" key="4">
    <source>
        <dbReference type="Proteomes" id="UP001633002"/>
    </source>
</evidence>
<evidence type="ECO:0000259" key="2">
    <source>
        <dbReference type="Pfam" id="PF12819"/>
    </source>
</evidence>
<dbReference type="EMBL" id="JBJQOH010000008">
    <property type="protein sequence ID" value="KAL3675096.1"/>
    <property type="molecule type" value="Genomic_DNA"/>
</dbReference>
<dbReference type="Proteomes" id="UP001633002">
    <property type="component" value="Unassembled WGS sequence"/>
</dbReference>
<dbReference type="Pfam" id="PF12819">
    <property type="entry name" value="Malectin_like"/>
    <property type="match status" value="1"/>
</dbReference>
<keyword evidence="4" id="KW-1185">Reference proteome</keyword>
<dbReference type="GO" id="GO:0016020">
    <property type="term" value="C:membrane"/>
    <property type="evidence" value="ECO:0007669"/>
    <property type="project" value="UniProtKB-SubCell"/>
</dbReference>
<feature type="domain" description="Malectin-like" evidence="2">
    <location>
        <begin position="11"/>
        <end position="314"/>
    </location>
</feature>
<organism evidence="3 4">
    <name type="scientific">Riccia sorocarpa</name>
    <dbReference type="NCBI Taxonomy" id="122646"/>
    <lineage>
        <taxon>Eukaryota</taxon>
        <taxon>Viridiplantae</taxon>
        <taxon>Streptophyta</taxon>
        <taxon>Embryophyta</taxon>
        <taxon>Marchantiophyta</taxon>
        <taxon>Marchantiopsida</taxon>
        <taxon>Marchantiidae</taxon>
        <taxon>Marchantiales</taxon>
        <taxon>Ricciaceae</taxon>
        <taxon>Riccia</taxon>
    </lineage>
</organism>
<dbReference type="InterPro" id="IPR024788">
    <property type="entry name" value="Malectin-like_Carb-bd_dom"/>
</dbReference>
<dbReference type="PANTHER" id="PTHR45631:SF68">
    <property type="entry name" value="REPEAT FAMILY PROTEIN, PUTATIVE, EXPRESSED-RELATED"/>
    <property type="match status" value="1"/>
</dbReference>
<comment type="subcellular location">
    <subcellularLocation>
        <location evidence="1">Membrane</location>
        <topology evidence="1">Single-pass membrane protein</topology>
    </subcellularLocation>
</comment>
<comment type="caution">
    <text evidence="3">The sequence shown here is derived from an EMBL/GenBank/DDBJ whole genome shotgun (WGS) entry which is preliminary data.</text>
</comment>
<evidence type="ECO:0000313" key="3">
    <source>
        <dbReference type="EMBL" id="KAL3675096.1"/>
    </source>
</evidence>
<dbReference type="InterPro" id="IPR001611">
    <property type="entry name" value="Leu-rich_rpt"/>
</dbReference>
<dbReference type="Gene3D" id="3.80.10.10">
    <property type="entry name" value="Ribonuclease Inhibitor"/>
    <property type="match status" value="2"/>
</dbReference>
<gene>
    <name evidence="3" type="ORF">R1sor_025044</name>
</gene>
<dbReference type="AlphaFoldDB" id="A0ABD3G8T5"/>
<proteinExistence type="predicted"/>
<accession>A0ABD3G8T5</accession>
<protein>
    <recommendedName>
        <fullName evidence="2">Malectin-like domain-containing protein</fullName>
    </recommendedName>
</protein>
<evidence type="ECO:0000256" key="1">
    <source>
        <dbReference type="ARBA" id="ARBA00004167"/>
    </source>
</evidence>
<name>A0ABD3G8T5_9MARC</name>
<dbReference type="InterPro" id="IPR032675">
    <property type="entry name" value="LRR_dom_sf"/>
</dbReference>
<dbReference type="PANTHER" id="PTHR45631">
    <property type="entry name" value="OS07G0107800 PROTEIN-RELATED"/>
    <property type="match status" value="1"/>
</dbReference>
<dbReference type="SUPFAM" id="SSF52047">
    <property type="entry name" value="RNI-like"/>
    <property type="match status" value="1"/>
</dbReference>
<reference evidence="3 4" key="1">
    <citation type="submission" date="2024-09" db="EMBL/GenBank/DDBJ databases">
        <title>Chromosome-scale assembly of Riccia sorocarpa.</title>
        <authorList>
            <person name="Paukszto L."/>
        </authorList>
    </citation>
    <scope>NUCLEOTIDE SEQUENCE [LARGE SCALE GENOMIC DNA]</scope>
    <source>
        <strain evidence="3">LP-2024</strain>
        <tissue evidence="3">Aerial parts of the thallus</tissue>
    </source>
</reference>
<sequence>MVFIPSPNSPSKYCYSLPLVDNATNYLLRVMFPSSSLKPKSPHDANMSLAGHSARFNLSVDSTVISTIDLFRNLSQIVELVVYPVYPVDSLMFICLIPLQDSFSKNVAAVSSVELRPLSRQMYREGRGGSGTSKNGSSVVDIPKTFLLLVSRVNFGGDEAKPAIRFPLDPYDRLWYAAKSELKGHYELPLTTKSTNDNFTNNFPNFNYPPAVLQSAWEDTTVISYTLDVGTSRSIDSFYFSVFLYDVSPEAEDGKEEDIEISDGPQLMTWAQNSPIYSNMSWAWWNYRQTFIDDKIQIRVWSESNATINALELYGEFPADLQRGALVELRNSLENISSAFGVLANIDTNGDPCIPVPWEWVSNCSIREFADLDLSGRRMGELPAVFIPSDLSFPGSIKIMNLSNNGFYGSLPYNLTILASELILDDNNLSAFSLTALGPPNYSQSASLSLRNNRFTIASLLDLLNHVNASSRLLQLYLGGNNLNGSLPAEIANLLYVEELDLSNNQLSGSLPAEIAGLIFLDLSNIKLSGNVSDELPKFQQCFRDSKDTFFELHLENNMLMGDFPADWSWAAGLSSGTL</sequence>